<name>A0A6A6F644_9PEZI</name>
<accession>A0A6A6F644</accession>
<evidence type="ECO:0000313" key="2">
    <source>
        <dbReference type="EMBL" id="KAF2208051.1"/>
    </source>
</evidence>
<dbReference type="Proteomes" id="UP000799539">
    <property type="component" value="Unassembled WGS sequence"/>
</dbReference>
<organism evidence="2 3">
    <name type="scientific">Cercospora zeae-maydis SCOH1-5</name>
    <dbReference type="NCBI Taxonomy" id="717836"/>
    <lineage>
        <taxon>Eukaryota</taxon>
        <taxon>Fungi</taxon>
        <taxon>Dikarya</taxon>
        <taxon>Ascomycota</taxon>
        <taxon>Pezizomycotina</taxon>
        <taxon>Dothideomycetes</taxon>
        <taxon>Dothideomycetidae</taxon>
        <taxon>Mycosphaerellales</taxon>
        <taxon>Mycosphaerellaceae</taxon>
        <taxon>Cercospora</taxon>
    </lineage>
</organism>
<keyword evidence="3" id="KW-1185">Reference proteome</keyword>
<dbReference type="AlphaFoldDB" id="A0A6A6F644"/>
<evidence type="ECO:0000313" key="3">
    <source>
        <dbReference type="Proteomes" id="UP000799539"/>
    </source>
</evidence>
<sequence>MGDFRFSSSSLISAITTQPPTKPQTHNHNEEDPWPQLNNYSFPDSFLRSHTATAASWRLMDESSARMREFEEEWRRQEAAEAAAAPVTGTDARTRTRDGFEAVWSGEHGDGFVGFWDQSPGVEQAELHWRVAFGLEDAMEI</sequence>
<protein>
    <submittedName>
        <fullName evidence="2">Uncharacterized protein</fullName>
    </submittedName>
</protein>
<evidence type="ECO:0000256" key="1">
    <source>
        <dbReference type="SAM" id="MobiDB-lite"/>
    </source>
</evidence>
<proteinExistence type="predicted"/>
<feature type="region of interest" description="Disordered" evidence="1">
    <location>
        <begin position="1"/>
        <end position="36"/>
    </location>
</feature>
<dbReference type="EMBL" id="ML992697">
    <property type="protein sequence ID" value="KAF2208051.1"/>
    <property type="molecule type" value="Genomic_DNA"/>
</dbReference>
<reference evidence="2" key="1">
    <citation type="journal article" date="2020" name="Stud. Mycol.">
        <title>101 Dothideomycetes genomes: a test case for predicting lifestyles and emergence of pathogens.</title>
        <authorList>
            <person name="Haridas S."/>
            <person name="Albert R."/>
            <person name="Binder M."/>
            <person name="Bloem J."/>
            <person name="Labutti K."/>
            <person name="Salamov A."/>
            <person name="Andreopoulos B."/>
            <person name="Baker S."/>
            <person name="Barry K."/>
            <person name="Bills G."/>
            <person name="Bluhm B."/>
            <person name="Cannon C."/>
            <person name="Castanera R."/>
            <person name="Culley D."/>
            <person name="Daum C."/>
            <person name="Ezra D."/>
            <person name="Gonzalez J."/>
            <person name="Henrissat B."/>
            <person name="Kuo A."/>
            <person name="Liang C."/>
            <person name="Lipzen A."/>
            <person name="Lutzoni F."/>
            <person name="Magnuson J."/>
            <person name="Mondo S."/>
            <person name="Nolan M."/>
            <person name="Ohm R."/>
            <person name="Pangilinan J."/>
            <person name="Park H.-J."/>
            <person name="Ramirez L."/>
            <person name="Alfaro M."/>
            <person name="Sun H."/>
            <person name="Tritt A."/>
            <person name="Yoshinaga Y."/>
            <person name="Zwiers L.-H."/>
            <person name="Turgeon B."/>
            <person name="Goodwin S."/>
            <person name="Spatafora J."/>
            <person name="Crous P."/>
            <person name="Grigoriev I."/>
        </authorList>
    </citation>
    <scope>NUCLEOTIDE SEQUENCE</scope>
    <source>
        <strain evidence="2">SCOH1-5</strain>
    </source>
</reference>
<gene>
    <name evidence="2" type="ORF">CERZMDRAFT_101748</name>
</gene>
<feature type="compositionally biased region" description="Polar residues" evidence="1">
    <location>
        <begin position="1"/>
        <end position="26"/>
    </location>
</feature>